<dbReference type="STRING" id="331657.A0A4U0WRX0"/>
<evidence type="ECO:0000256" key="1">
    <source>
        <dbReference type="ARBA" id="ARBA00004496"/>
    </source>
</evidence>
<proteinExistence type="predicted"/>
<dbReference type="GO" id="GO:0005815">
    <property type="term" value="C:microtubule organizing center"/>
    <property type="evidence" value="ECO:0007669"/>
    <property type="project" value="TreeGrafter"/>
</dbReference>
<evidence type="ECO:0000259" key="6">
    <source>
        <dbReference type="Pfam" id="PF19047"/>
    </source>
</evidence>
<dbReference type="GO" id="GO:0030705">
    <property type="term" value="P:cytoskeleton-dependent intracellular transport"/>
    <property type="evidence" value="ECO:0007669"/>
    <property type="project" value="InterPro"/>
</dbReference>
<feature type="domain" description="HOOK N-terminal" evidence="6">
    <location>
        <begin position="12"/>
        <end position="152"/>
    </location>
</feature>
<dbReference type="GO" id="GO:0005737">
    <property type="term" value="C:cytoplasm"/>
    <property type="evidence" value="ECO:0007669"/>
    <property type="project" value="UniProtKB-SubCell"/>
</dbReference>
<dbReference type="PANTHER" id="PTHR18947:SF28">
    <property type="entry name" value="GIRDIN, ISOFORM A"/>
    <property type="match status" value="1"/>
</dbReference>
<evidence type="ECO:0000313" key="8">
    <source>
        <dbReference type="Proteomes" id="UP000308768"/>
    </source>
</evidence>
<dbReference type="InterPro" id="IPR043936">
    <property type="entry name" value="HOOK_N"/>
</dbReference>
<keyword evidence="3 4" id="KW-0175">Coiled coil</keyword>
<dbReference type="PANTHER" id="PTHR18947">
    <property type="entry name" value="HOOK PROTEINS"/>
    <property type="match status" value="1"/>
</dbReference>
<dbReference type="Proteomes" id="UP000308768">
    <property type="component" value="Unassembled WGS sequence"/>
</dbReference>
<feature type="coiled-coil region" evidence="4">
    <location>
        <begin position="555"/>
        <end position="610"/>
    </location>
</feature>
<feature type="coiled-coil region" evidence="4">
    <location>
        <begin position="672"/>
        <end position="699"/>
    </location>
</feature>
<evidence type="ECO:0000256" key="3">
    <source>
        <dbReference type="ARBA" id="ARBA00023054"/>
    </source>
</evidence>
<dbReference type="GO" id="GO:0031122">
    <property type="term" value="P:cytoplasmic microtubule organization"/>
    <property type="evidence" value="ECO:0007669"/>
    <property type="project" value="TreeGrafter"/>
</dbReference>
<feature type="coiled-coil region" evidence="4">
    <location>
        <begin position="213"/>
        <end position="247"/>
    </location>
</feature>
<dbReference type="SUPFAM" id="SSF116907">
    <property type="entry name" value="Hook domain"/>
    <property type="match status" value="1"/>
</dbReference>
<feature type="coiled-coil region" evidence="4">
    <location>
        <begin position="275"/>
        <end position="360"/>
    </location>
</feature>
<evidence type="ECO:0000256" key="5">
    <source>
        <dbReference type="SAM" id="MobiDB-lite"/>
    </source>
</evidence>
<gene>
    <name evidence="7" type="ORF">B0A49_04162</name>
</gene>
<comment type="subcellular location">
    <subcellularLocation>
        <location evidence="1">Cytoplasm</location>
    </subcellularLocation>
</comment>
<protein>
    <recommendedName>
        <fullName evidence="6">HOOK N-terminal domain-containing protein</fullName>
    </recommendedName>
</protein>
<dbReference type="InterPro" id="IPR036872">
    <property type="entry name" value="CH_dom_sf"/>
</dbReference>
<evidence type="ECO:0000256" key="2">
    <source>
        <dbReference type="ARBA" id="ARBA00022490"/>
    </source>
</evidence>
<dbReference type="GO" id="GO:0051959">
    <property type="term" value="F:dynein light intermediate chain binding"/>
    <property type="evidence" value="ECO:0007669"/>
    <property type="project" value="TreeGrafter"/>
</dbReference>
<reference evidence="7 8" key="1">
    <citation type="submission" date="2017-03" db="EMBL/GenBank/DDBJ databases">
        <title>Genomes of endolithic fungi from Antarctica.</title>
        <authorList>
            <person name="Coleine C."/>
            <person name="Masonjones S."/>
            <person name="Stajich J.E."/>
        </authorList>
    </citation>
    <scope>NUCLEOTIDE SEQUENCE [LARGE SCALE GENOMIC DNA]</scope>
    <source>
        <strain evidence="7 8">CCFEE 5187</strain>
    </source>
</reference>
<dbReference type="EMBL" id="NAJN01001164">
    <property type="protein sequence ID" value="TKA65233.1"/>
    <property type="molecule type" value="Genomic_DNA"/>
</dbReference>
<dbReference type="OrthoDB" id="2129491at2759"/>
<evidence type="ECO:0000313" key="7">
    <source>
        <dbReference type="EMBL" id="TKA65233.1"/>
    </source>
</evidence>
<evidence type="ECO:0000256" key="4">
    <source>
        <dbReference type="SAM" id="Coils"/>
    </source>
</evidence>
<keyword evidence="2" id="KW-0963">Cytoplasm</keyword>
<dbReference type="Pfam" id="PF19047">
    <property type="entry name" value="HOOK_N"/>
    <property type="match status" value="1"/>
</dbReference>
<feature type="region of interest" description="Disordered" evidence="5">
    <location>
        <begin position="171"/>
        <end position="200"/>
    </location>
</feature>
<accession>A0A4U0WRX0</accession>
<dbReference type="AlphaFoldDB" id="A0A4U0WRX0"/>
<sequence>MEVEADPPRLDEALLGWVNSFDLAAPVQSWNDLGDGRILWKILGDIDPEYFTGSLPERDEGAKENWISKWQKLKHINRMVTTYLHDECGSLLEVTKHMSPDLKAIAVNGSAEQSVKLLKTVLLAAMTSSKSNERMTRMVIQLGPTCSKSIAAAIAQMQELDSRLAAIKARHGSSSEIDVPVEPDHQPTPQAVSSERDPELEREEKLIQAYTLINQLEREQAEAFVEIEEIRKENAALQDELTGSKYELEHSGRKSVDNQALEQLKIQSDKDRDYISELESDLANSKAVIENQERQLERHKPDYETKQKLLDDLQLLKAERDELLKKSKVNENLRKRLQALQDQEKANQELRQDLQAAREQIQVLEPFRERCASLQKANAESVETITNGEQEIFDQKTARRRVEHDLKITIQKWEAAKDMQLRDRETINELEEKIREIESGRRASVEALGNLGNELDSEDEADEISKANGANVDDGDLTLLKQKLDASQLRNAKLEEQYLDMFQDKLGLETAMNDLENTEGARDSHPFLEQRKKLHTTQHALDELKSVYFRTDRDLAEMKQRLLALESQSSEREAQYLDEANEFEALAASYATLQQHAESLKADLEEKTSLLRHALLNCKALQMEADDVRRSNEYKIILAQLEAIKADVVDQEIIPKTAAALTEKVEEGRRMIKTATKRAEDQTALISELQQKLDQATKHSAPANENPSHQRALQNLRKENDLMTTAWYTLTTRLQSNSISLQRRPETPRTLIGRQRMAVGAAAVRLSRVNMVGLTSRRKAKDDSTKGISQAISSGRMTHPFKMN</sequence>
<comment type="caution">
    <text evidence="7">The sequence shown here is derived from an EMBL/GenBank/DDBJ whole genome shotgun (WGS) entry which is preliminary data.</text>
</comment>
<dbReference type="Gene3D" id="1.10.418.10">
    <property type="entry name" value="Calponin-like domain"/>
    <property type="match status" value="1"/>
</dbReference>
<dbReference type="GO" id="GO:0008017">
    <property type="term" value="F:microtubule binding"/>
    <property type="evidence" value="ECO:0007669"/>
    <property type="project" value="TreeGrafter"/>
</dbReference>
<name>A0A4U0WRX0_9PEZI</name>
<keyword evidence="8" id="KW-1185">Reference proteome</keyword>
<dbReference type="CDD" id="cd22211">
    <property type="entry name" value="HkD_SF"/>
    <property type="match status" value="1"/>
</dbReference>
<organism evidence="7 8">
    <name type="scientific">Cryomyces minteri</name>
    <dbReference type="NCBI Taxonomy" id="331657"/>
    <lineage>
        <taxon>Eukaryota</taxon>
        <taxon>Fungi</taxon>
        <taxon>Dikarya</taxon>
        <taxon>Ascomycota</taxon>
        <taxon>Pezizomycotina</taxon>
        <taxon>Dothideomycetes</taxon>
        <taxon>Dothideomycetes incertae sedis</taxon>
        <taxon>Cryomyces</taxon>
    </lineage>
</organism>